<dbReference type="InterPro" id="IPR005802">
    <property type="entry name" value="ADC_synth_comp_1"/>
</dbReference>
<evidence type="ECO:0000259" key="2">
    <source>
        <dbReference type="Pfam" id="PF00425"/>
    </source>
</evidence>
<dbReference type="PANTHER" id="PTHR11236:SF50">
    <property type="entry name" value="AMINODEOXYCHORISMATE SYNTHASE COMPONENT 1"/>
    <property type="match status" value="1"/>
</dbReference>
<proteinExistence type="predicted"/>
<dbReference type="PANTHER" id="PTHR11236">
    <property type="entry name" value="AMINOBENZOATE/ANTHRANILATE SYNTHASE"/>
    <property type="match status" value="1"/>
</dbReference>
<feature type="region of interest" description="Disordered" evidence="1">
    <location>
        <begin position="100"/>
        <end position="122"/>
    </location>
</feature>
<name>A0A1Y5S3U0_9RHOB</name>
<feature type="domain" description="Chorismate-utilising enzyme C-terminal" evidence="2">
    <location>
        <begin position="132"/>
        <end position="390"/>
    </location>
</feature>
<dbReference type="NCBIfam" id="NF005698">
    <property type="entry name" value="PRK07508.1"/>
    <property type="match status" value="1"/>
</dbReference>
<dbReference type="RefSeq" id="WP_085835789.1">
    <property type="nucleotide sequence ID" value="NZ_FWFS01000003.1"/>
</dbReference>
<dbReference type="PRINTS" id="PR00095">
    <property type="entry name" value="ANTSNTHASEI"/>
</dbReference>
<accession>A0A1Y5S3U0</accession>
<keyword evidence="4" id="KW-1185">Reference proteome</keyword>
<dbReference type="InterPro" id="IPR015890">
    <property type="entry name" value="Chorismate_C"/>
</dbReference>
<gene>
    <name evidence="3" type="primary">pabB</name>
    <name evidence="3" type="ORF">AQS8620_01052</name>
</gene>
<dbReference type="GO" id="GO:0009396">
    <property type="term" value="P:folic acid-containing compound biosynthetic process"/>
    <property type="evidence" value="ECO:0007669"/>
    <property type="project" value="InterPro"/>
</dbReference>
<sequence>MRIDFDEGPLGGAGQGTRFAHPRQVIRAHRAEGVGPALLAIEAARAQGYWIAGYFSYEMGYALDAKLAALSSGRGGVAPEQEGWPLLEIGVFDAPQALADPASTSASTPSSTSAAPQMSSGPRTSLTPLWSAAQYHAAFARVHDHLLAGDTYQVNLTVPLEVHSALDPEPLYRALKACQPVRFGAFVDLGTRALLSRSPELFFATDAQGAIEVRPMKGTVARGATPTADAAAKAWLETSEKNLAENLMIVDLLRNDLSRICDIGSVKTPHLFAVETYATVHQMVSRITGRLAAGTSLTHILTALFPCGSITGAPKLRAMEIIHDLEDTARGPYCGAIGWMAPDGRSVFNVAIRTLLLRKEGATWQGRLNVGGGLVFDSQAEDEWEEALLKARFAQL</sequence>
<dbReference type="Pfam" id="PF00425">
    <property type="entry name" value="Chorismate_bind"/>
    <property type="match status" value="1"/>
</dbReference>
<dbReference type="GO" id="GO:0046820">
    <property type="term" value="F:4-amino-4-deoxychorismate synthase activity"/>
    <property type="evidence" value="ECO:0007669"/>
    <property type="project" value="UniProtKB-EC"/>
</dbReference>
<keyword evidence="3" id="KW-0808">Transferase</keyword>
<dbReference type="GO" id="GO:0000162">
    <property type="term" value="P:L-tryptophan biosynthetic process"/>
    <property type="evidence" value="ECO:0007669"/>
    <property type="project" value="TreeGrafter"/>
</dbReference>
<dbReference type="Proteomes" id="UP000193862">
    <property type="component" value="Unassembled WGS sequence"/>
</dbReference>
<evidence type="ECO:0000256" key="1">
    <source>
        <dbReference type="SAM" id="MobiDB-lite"/>
    </source>
</evidence>
<dbReference type="InterPro" id="IPR019999">
    <property type="entry name" value="Anth_synth_I-like"/>
</dbReference>
<evidence type="ECO:0000313" key="4">
    <source>
        <dbReference type="Proteomes" id="UP000193862"/>
    </source>
</evidence>
<feature type="compositionally biased region" description="Low complexity" evidence="1">
    <location>
        <begin position="101"/>
        <end position="116"/>
    </location>
</feature>
<dbReference type="SUPFAM" id="SSF56322">
    <property type="entry name" value="ADC synthase"/>
    <property type="match status" value="1"/>
</dbReference>
<protein>
    <submittedName>
        <fullName evidence="3">Aminodeoxychorismate synthase component 1</fullName>
        <ecNumber evidence="3">2.6.1.85</ecNumber>
    </submittedName>
</protein>
<keyword evidence="3" id="KW-0032">Aminotransferase</keyword>
<dbReference type="AlphaFoldDB" id="A0A1Y5S3U0"/>
<dbReference type="InterPro" id="IPR005801">
    <property type="entry name" value="ADC_synthase"/>
</dbReference>
<reference evidence="3 4" key="1">
    <citation type="submission" date="2017-03" db="EMBL/GenBank/DDBJ databases">
        <authorList>
            <person name="Afonso C.L."/>
            <person name="Miller P.J."/>
            <person name="Scott M.A."/>
            <person name="Spackman E."/>
            <person name="Goraichik I."/>
            <person name="Dimitrov K.M."/>
            <person name="Suarez D.L."/>
            <person name="Swayne D.E."/>
        </authorList>
    </citation>
    <scope>NUCLEOTIDE SEQUENCE [LARGE SCALE GENOMIC DNA]</scope>
    <source>
        <strain evidence="3 4">CECT 8620</strain>
    </source>
</reference>
<organism evidence="3 4">
    <name type="scientific">Aquimixticola soesokkakensis</name>
    <dbReference type="NCBI Taxonomy" id="1519096"/>
    <lineage>
        <taxon>Bacteria</taxon>
        <taxon>Pseudomonadati</taxon>
        <taxon>Pseudomonadota</taxon>
        <taxon>Alphaproteobacteria</taxon>
        <taxon>Rhodobacterales</taxon>
        <taxon>Paracoccaceae</taxon>
        <taxon>Aquimixticola</taxon>
    </lineage>
</organism>
<dbReference type="NCBIfam" id="TIGR00553">
    <property type="entry name" value="pabB"/>
    <property type="match status" value="1"/>
</dbReference>
<dbReference type="EC" id="2.6.1.85" evidence="3"/>
<dbReference type="OrthoDB" id="9803598at2"/>
<evidence type="ECO:0000313" key="3">
    <source>
        <dbReference type="EMBL" id="SLN32031.1"/>
    </source>
</evidence>
<dbReference type="EMBL" id="FWFS01000003">
    <property type="protein sequence ID" value="SLN32031.1"/>
    <property type="molecule type" value="Genomic_DNA"/>
</dbReference>
<dbReference type="Gene3D" id="3.60.120.10">
    <property type="entry name" value="Anthranilate synthase"/>
    <property type="match status" value="1"/>
</dbReference>